<evidence type="ECO:0000256" key="4">
    <source>
        <dbReference type="SAM" id="MobiDB-lite"/>
    </source>
</evidence>
<accession>A0A2S8BMP0</accession>
<dbReference type="SUPFAM" id="SSF51905">
    <property type="entry name" value="FAD/NAD(P)-binding domain"/>
    <property type="match status" value="1"/>
</dbReference>
<feature type="region of interest" description="Disordered" evidence="4">
    <location>
        <begin position="556"/>
        <end position="577"/>
    </location>
</feature>
<dbReference type="GO" id="GO:0016491">
    <property type="term" value="F:oxidoreductase activity"/>
    <property type="evidence" value="ECO:0007669"/>
    <property type="project" value="UniProtKB-KW"/>
</dbReference>
<comment type="function">
    <text evidence="1">Probable oxidoreductase that may play a role as regulator of mitochondrial function.</text>
</comment>
<dbReference type="PANTHER" id="PTHR10668:SF103">
    <property type="entry name" value="PYRIDINE NUCLEOTIDE-DISULFIDE OXIDOREDUCTASE DOMAIN-CONTAINING PROTEIN 2"/>
    <property type="match status" value="1"/>
</dbReference>
<keyword evidence="6" id="KW-0560">Oxidoreductase</keyword>
<feature type="domain" description="Amine oxidase" evidence="5">
    <location>
        <begin position="30"/>
        <end position="331"/>
    </location>
</feature>
<evidence type="ECO:0000256" key="2">
    <source>
        <dbReference type="ARBA" id="ARBA00038825"/>
    </source>
</evidence>
<evidence type="ECO:0000256" key="3">
    <source>
        <dbReference type="ARBA" id="ARBA00040298"/>
    </source>
</evidence>
<proteinExistence type="predicted"/>
<evidence type="ECO:0000313" key="7">
    <source>
        <dbReference type="Proteomes" id="UP000238296"/>
    </source>
</evidence>
<dbReference type="AlphaFoldDB" id="A0A2S8BMP0"/>
<name>A0A2S8BMP0_9MYCO</name>
<evidence type="ECO:0000259" key="5">
    <source>
        <dbReference type="Pfam" id="PF01593"/>
    </source>
</evidence>
<dbReference type="Gene3D" id="3.50.50.60">
    <property type="entry name" value="FAD/NAD(P)-binding domain"/>
    <property type="match status" value="2"/>
</dbReference>
<evidence type="ECO:0000256" key="1">
    <source>
        <dbReference type="ARBA" id="ARBA00037217"/>
    </source>
</evidence>
<dbReference type="InterPro" id="IPR002937">
    <property type="entry name" value="Amino_oxidase"/>
</dbReference>
<dbReference type="RefSeq" id="WP_095406953.1">
    <property type="nucleotide sequence ID" value="NZ_MLQM01000001.1"/>
</dbReference>
<dbReference type="Proteomes" id="UP000238296">
    <property type="component" value="Unassembled WGS sequence"/>
</dbReference>
<organism evidence="6 7">
    <name type="scientific">Mycobacterium talmoniae</name>
    <dbReference type="NCBI Taxonomy" id="1858794"/>
    <lineage>
        <taxon>Bacteria</taxon>
        <taxon>Bacillati</taxon>
        <taxon>Actinomycetota</taxon>
        <taxon>Actinomycetes</taxon>
        <taxon>Mycobacteriales</taxon>
        <taxon>Mycobacteriaceae</taxon>
        <taxon>Mycobacterium</taxon>
    </lineage>
</organism>
<comment type="caution">
    <text evidence="6">The sequence shown here is derived from an EMBL/GenBank/DDBJ whole genome shotgun (WGS) entry which is preliminary data.</text>
</comment>
<gene>
    <name evidence="6" type="primary">crtI_1</name>
    <name evidence="6" type="ORF">C1Y40_01770</name>
</gene>
<dbReference type="InterPro" id="IPR036188">
    <property type="entry name" value="FAD/NAD-bd_sf"/>
</dbReference>
<protein>
    <recommendedName>
        <fullName evidence="3">Pyridine nucleotide-disulfide oxidoreductase domain-containing protein 2</fullName>
    </recommendedName>
</protein>
<evidence type="ECO:0000313" key="6">
    <source>
        <dbReference type="EMBL" id="PQM47947.1"/>
    </source>
</evidence>
<sequence>MPAPRLAYPINESNTPHGADVVVVGSGHNGLVAAAYLAQAGLDVLVVEASPTAGGMTATNPFPGAPEYTMNEASIQASLFRTTTINEDLGLSRRFGLRQTVIDPAHFQLAADGSSLGLWRDPRKTADELSYFSKRDAAALLDLYEVIDAAVAIGLPLMQTSVTRPELPAIFKAMKAVAKNRRQLVNIGRWMASSQMEAIEESFEHDMIRAPLLTSLPFMPFDADMSGWSLIYLGVLSKYGVAMFHGGTGSFPRALIASIESNGGRIITSAPVEEIVMTGERATGVRLVNGQEIVARRGVLTACSPRTTLTRLLPRGVLEHKKQNAADHIPTRKRGIADAKINVALSGRIDMSKHEKWRGDGIDLRLACNCYHTYEQAAAAARSCVRGQVPDAIPGLAQVTNAFDPSMSPEGKDLWWFWTGLTPSYPEEGWDVARKEITDSIIKDAESYYKGVESMQVAVHPLVLPDIEERFWAIDGSVYHVDPTITRFGPNKPVAGFAGYKTPVPGLYLTGSGTHPVAGISGMPGQNAARTMIKEFALEDKGGRLGALKARLAGEKRRDANPYTSGQNDPFPAELRG</sequence>
<dbReference type="Pfam" id="PF01593">
    <property type="entry name" value="Amino_oxidase"/>
    <property type="match status" value="1"/>
</dbReference>
<reference evidence="6 7" key="1">
    <citation type="journal article" date="2017" name="Int. J. Syst. Evol. Microbiol.">
        <title>Mycobacterium talmoniae sp. nov., a slowly growing mycobacterium isolated from human respiratory samples.</title>
        <authorList>
            <person name="Davidson R.M."/>
            <person name="DeGroote M.A."/>
            <person name="Marola J.L."/>
            <person name="Buss S."/>
            <person name="Jones V."/>
            <person name="McNeil M.R."/>
            <person name="Freifeld A.G."/>
            <person name="Elaine Epperson L."/>
            <person name="Hasan N.A."/>
            <person name="Jackson M."/>
            <person name="Iwen P.C."/>
            <person name="Salfinger M."/>
            <person name="Strong M."/>
        </authorList>
    </citation>
    <scope>NUCLEOTIDE SEQUENCE [LARGE SCALE GENOMIC DNA]</scope>
    <source>
        <strain evidence="6 7">ATCC BAA-2683</strain>
    </source>
</reference>
<comment type="subunit">
    <text evidence="2">Interacts with COX5B; this interaction may contribute to localize PYROXD2 to the inner face of the inner mitochondrial membrane.</text>
</comment>
<dbReference type="EMBL" id="PPEA01000254">
    <property type="protein sequence ID" value="PQM47947.1"/>
    <property type="molecule type" value="Genomic_DNA"/>
</dbReference>
<dbReference type="PANTHER" id="PTHR10668">
    <property type="entry name" value="PHYTOENE DEHYDROGENASE"/>
    <property type="match status" value="1"/>
</dbReference>